<protein>
    <submittedName>
        <fullName evidence="3">Uncharacterized protein</fullName>
    </submittedName>
</protein>
<comment type="caution">
    <text evidence="3">The sequence shown here is derived from an EMBL/GenBank/DDBJ whole genome shotgun (WGS) entry which is preliminary data.</text>
</comment>
<evidence type="ECO:0000313" key="3">
    <source>
        <dbReference type="EMBL" id="TFF19875.1"/>
    </source>
</evidence>
<dbReference type="EMBL" id="SOZD01000006">
    <property type="protein sequence ID" value="TFF19875.1"/>
    <property type="molecule type" value="Genomic_DNA"/>
</dbReference>
<sequence>MNKKDEISGTDGASPLVFLKHWARTNPASAAIVFGGIACFAAVALVSAFGIDFQSNIAPVFYILGVGLFLAIATQIINSKIIMSVICWFFTILLILWVLSYIALRGAPLSTTARQQLSCVVYFWLDCKETVDSQTVSNVQSSETPNNASTFPAPSDTLPSPPKAVRPSEYTVSMQFAGTLTRDSIRELMRKLKEQGWNVEGVAGGGERTAKAAGLSEIRYSGDPLPAEILAKAVQSSNLAKNEIKAVRVSSVPEKTLEIWISR</sequence>
<dbReference type="OrthoDB" id="8100751at2"/>
<feature type="compositionally biased region" description="Polar residues" evidence="1">
    <location>
        <begin position="137"/>
        <end position="152"/>
    </location>
</feature>
<feature type="transmembrane region" description="Helical" evidence="2">
    <location>
        <begin position="57"/>
        <end position="74"/>
    </location>
</feature>
<evidence type="ECO:0000256" key="1">
    <source>
        <dbReference type="SAM" id="MobiDB-lite"/>
    </source>
</evidence>
<keyword evidence="2" id="KW-0812">Transmembrane</keyword>
<keyword evidence="4" id="KW-1185">Reference proteome</keyword>
<dbReference type="Proteomes" id="UP000298179">
    <property type="component" value="Unassembled WGS sequence"/>
</dbReference>
<name>A0A4Y8RCX4_9HYPH</name>
<evidence type="ECO:0000313" key="4">
    <source>
        <dbReference type="Proteomes" id="UP000298179"/>
    </source>
</evidence>
<evidence type="ECO:0000256" key="2">
    <source>
        <dbReference type="SAM" id="Phobius"/>
    </source>
</evidence>
<gene>
    <name evidence="3" type="ORF">E3C22_19625</name>
</gene>
<keyword evidence="2" id="KW-0472">Membrane</keyword>
<feature type="region of interest" description="Disordered" evidence="1">
    <location>
        <begin position="137"/>
        <end position="166"/>
    </location>
</feature>
<keyword evidence="2" id="KW-1133">Transmembrane helix</keyword>
<dbReference type="RefSeq" id="WP_134763556.1">
    <property type="nucleotide sequence ID" value="NZ_SOZD01000006.1"/>
</dbReference>
<organism evidence="3 4">
    <name type="scientific">Jiella endophytica</name>
    <dbReference type="NCBI Taxonomy" id="2558362"/>
    <lineage>
        <taxon>Bacteria</taxon>
        <taxon>Pseudomonadati</taxon>
        <taxon>Pseudomonadota</taxon>
        <taxon>Alphaproteobacteria</taxon>
        <taxon>Hyphomicrobiales</taxon>
        <taxon>Aurantimonadaceae</taxon>
        <taxon>Jiella</taxon>
    </lineage>
</organism>
<proteinExistence type="predicted"/>
<feature type="transmembrane region" description="Helical" evidence="2">
    <location>
        <begin position="30"/>
        <end position="51"/>
    </location>
</feature>
<reference evidence="3 4" key="1">
    <citation type="submission" date="2019-03" db="EMBL/GenBank/DDBJ databases">
        <title>Jiella endophytica sp. nov., a novel endophytic bacterium isolated from root of Ficus microcarpa Linn. f.</title>
        <authorList>
            <person name="Tuo L."/>
        </authorList>
    </citation>
    <scope>NUCLEOTIDE SEQUENCE [LARGE SCALE GENOMIC DNA]</scope>
    <source>
        <strain evidence="3 4">CBS5Q-3</strain>
    </source>
</reference>
<feature type="transmembrane region" description="Helical" evidence="2">
    <location>
        <begin position="81"/>
        <end position="104"/>
    </location>
</feature>
<dbReference type="AlphaFoldDB" id="A0A4Y8RCX4"/>
<accession>A0A4Y8RCX4</accession>